<accession>A0A3A3FZG5</accession>
<dbReference type="AlphaFoldDB" id="A0A3A3FZG5"/>
<proteinExistence type="predicted"/>
<organism evidence="1 2">
    <name type="scientific">Noviherbaspirillum sedimenti</name>
    <dbReference type="NCBI Taxonomy" id="2320865"/>
    <lineage>
        <taxon>Bacteria</taxon>
        <taxon>Pseudomonadati</taxon>
        <taxon>Pseudomonadota</taxon>
        <taxon>Betaproteobacteria</taxon>
        <taxon>Burkholderiales</taxon>
        <taxon>Oxalobacteraceae</taxon>
        <taxon>Noviherbaspirillum</taxon>
    </lineage>
</organism>
<evidence type="ECO:0000313" key="2">
    <source>
        <dbReference type="Proteomes" id="UP000266327"/>
    </source>
</evidence>
<evidence type="ECO:0000313" key="1">
    <source>
        <dbReference type="EMBL" id="RJG01567.1"/>
    </source>
</evidence>
<name>A0A3A3FZG5_9BURK</name>
<comment type="caution">
    <text evidence="1">The sequence shown here is derived from an EMBL/GenBank/DDBJ whole genome shotgun (WGS) entry which is preliminary data.</text>
</comment>
<sequence length="122" mass="13552">MAYYCQSNLKDCRGHAMPLPTAIPDFDMLVTLHQHDPQAFEALRCHLLQEALDAAPAARRASLELLLGRIEAARAASASPQQAASIAFAMMAESLQELRDSWQQAFHALSELQTHLLLEKVR</sequence>
<dbReference type="EMBL" id="QYUQ01000002">
    <property type="protein sequence ID" value="RJG01567.1"/>
    <property type="molecule type" value="Genomic_DNA"/>
</dbReference>
<reference evidence="2" key="1">
    <citation type="submission" date="2018-09" db="EMBL/GenBank/DDBJ databases">
        <authorList>
            <person name="Zhu H."/>
        </authorList>
    </citation>
    <scope>NUCLEOTIDE SEQUENCE [LARGE SCALE GENOMIC DNA]</scope>
    <source>
        <strain evidence="2">K1S02-23</strain>
    </source>
</reference>
<dbReference type="InterPro" id="IPR021482">
    <property type="entry name" value="DUF3135"/>
</dbReference>
<protein>
    <submittedName>
        <fullName evidence="1">DUF3135 domain-containing protein</fullName>
    </submittedName>
</protein>
<gene>
    <name evidence="1" type="ORF">D3878_08190</name>
</gene>
<keyword evidence="2" id="KW-1185">Reference proteome</keyword>
<dbReference type="Pfam" id="PF11333">
    <property type="entry name" value="DUF3135"/>
    <property type="match status" value="1"/>
</dbReference>
<dbReference type="Proteomes" id="UP000266327">
    <property type="component" value="Unassembled WGS sequence"/>
</dbReference>